<keyword evidence="2 6" id="KW-0645">Protease</keyword>
<evidence type="ECO:0000259" key="9">
    <source>
        <dbReference type="Pfam" id="PF00082"/>
    </source>
</evidence>
<organism evidence="11 12">
    <name type="scientific">Schizosaccharomyces octosporus (strain yFS286)</name>
    <name type="common">Fission yeast</name>
    <name type="synonym">Octosporomyces octosporus</name>
    <dbReference type="NCBI Taxonomy" id="483514"/>
    <lineage>
        <taxon>Eukaryota</taxon>
        <taxon>Fungi</taxon>
        <taxon>Dikarya</taxon>
        <taxon>Ascomycota</taxon>
        <taxon>Taphrinomycotina</taxon>
        <taxon>Schizosaccharomycetes</taxon>
        <taxon>Schizosaccharomycetales</taxon>
        <taxon>Schizosaccharomycetaceae</taxon>
        <taxon>Schizosaccharomyces</taxon>
    </lineage>
</organism>
<feature type="signal peptide" evidence="8">
    <location>
        <begin position="1"/>
        <end position="24"/>
    </location>
</feature>
<dbReference type="SUPFAM" id="SSF54897">
    <property type="entry name" value="Protease propeptides/inhibitors"/>
    <property type="match status" value="1"/>
</dbReference>
<feature type="domain" description="Inhibitor I9" evidence="10">
    <location>
        <begin position="92"/>
        <end position="181"/>
    </location>
</feature>
<dbReference type="GO" id="GO:0004252">
    <property type="term" value="F:serine-type endopeptidase activity"/>
    <property type="evidence" value="ECO:0007669"/>
    <property type="project" value="UniProtKB-UniRule"/>
</dbReference>
<dbReference type="InterPro" id="IPR000209">
    <property type="entry name" value="Peptidase_S8/S53_dom"/>
</dbReference>
<dbReference type="InterPro" id="IPR036852">
    <property type="entry name" value="Peptidase_S8/S53_dom_sf"/>
</dbReference>
<dbReference type="InterPro" id="IPR015500">
    <property type="entry name" value="Peptidase_S8_subtilisin-rel"/>
</dbReference>
<evidence type="ECO:0000256" key="5">
    <source>
        <dbReference type="PIRSR" id="PIRSR615500-1"/>
    </source>
</evidence>
<evidence type="ECO:0000256" key="3">
    <source>
        <dbReference type="ARBA" id="ARBA00022801"/>
    </source>
</evidence>
<feature type="active site" description="Charge relay system" evidence="5 6">
    <location>
        <position position="419"/>
    </location>
</feature>
<dbReference type="InterPro" id="IPR023827">
    <property type="entry name" value="Peptidase_S8_Asp-AS"/>
</dbReference>
<name>S9RG21_SCHOY</name>
<evidence type="ECO:0000313" key="11">
    <source>
        <dbReference type="EMBL" id="EPX73019.1"/>
    </source>
</evidence>
<dbReference type="InterPro" id="IPR034193">
    <property type="entry name" value="PCSK9_ProteinaseK-like"/>
</dbReference>
<dbReference type="Pfam" id="PF00082">
    <property type="entry name" value="Peptidase_S8"/>
    <property type="match status" value="1"/>
</dbReference>
<protein>
    <submittedName>
        <fullName evidence="11">Vacuolar serine protease Isp6</fullName>
    </submittedName>
</protein>
<feature type="active site" description="Charge relay system" evidence="5 6">
    <location>
        <position position="259"/>
    </location>
</feature>
<comment type="similarity">
    <text evidence="1 6 7">Belongs to the peptidase S8 family.</text>
</comment>
<keyword evidence="3 6" id="KW-0378">Hydrolase</keyword>
<dbReference type="SUPFAM" id="SSF52743">
    <property type="entry name" value="Subtilisin-like"/>
    <property type="match status" value="1"/>
</dbReference>
<evidence type="ECO:0000256" key="6">
    <source>
        <dbReference type="PROSITE-ProRule" id="PRU01240"/>
    </source>
</evidence>
<dbReference type="VEuPathDB" id="FungiDB:SOCG_00777"/>
<proteinExistence type="inferred from homology"/>
<dbReference type="HOGENOM" id="CLU_011263_1_4_1"/>
<sequence>MKIFGSGFFSALAGLSLMASSAMAAPVIHSNDLENIHAGIRPEVADFIKSDSNIVHEKAKPKQHAPTAHNGANSAPLLSATNANTAGLESHYIIILDSSISEQELHEHTSWVEGVHQENVMQANSYYGPEDSNYMFGLKHVYDFGESAFKGYAGQFSADVVEQIRLHPHVIAVERDQVVNIKDKVTQSGAPWGLSRVSHRAHLTSETNGKYVYDSSAGEGVTAYVVDTGVNVHHVEFEGRAKWGKTIPAHDADEDGNGHGTHVAGTIASRAYGVAKKAKIIAVKVLRSNGSGSMSDVISGVEWTVKDHLAQSKSGKKTAVANMSLGGGSSFVLDFAVDSAVKKGILYAVAAGNEYDDACYSSPAASKLAITVAASNVNDQLAYFSNYGKCVDIIAPGVNILSTWIGSNNHNTNTISGTSMATPHVAGLAAYYLGLHPDASSTDVKSALIKESTKNAINLFGDQDTPNLLGYNGA</sequence>
<dbReference type="PROSITE" id="PS00137">
    <property type="entry name" value="SUBTILASE_HIS"/>
    <property type="match status" value="1"/>
</dbReference>
<keyword evidence="12" id="KW-1185">Reference proteome</keyword>
<dbReference type="GO" id="GO:0000324">
    <property type="term" value="C:fungal-type vacuole"/>
    <property type="evidence" value="ECO:0007669"/>
    <property type="project" value="EnsemblFungi"/>
</dbReference>
<dbReference type="InterPro" id="IPR050131">
    <property type="entry name" value="Peptidase_S8_subtilisin-like"/>
</dbReference>
<dbReference type="FunFam" id="3.40.50.200:FF:000007">
    <property type="entry name" value="Subtilisin-like serine protease"/>
    <property type="match status" value="1"/>
</dbReference>
<dbReference type="AlphaFoldDB" id="S9RG21"/>
<dbReference type="Gene3D" id="3.40.50.200">
    <property type="entry name" value="Peptidase S8/S53 domain"/>
    <property type="match status" value="1"/>
</dbReference>
<evidence type="ECO:0000256" key="2">
    <source>
        <dbReference type="ARBA" id="ARBA00022670"/>
    </source>
</evidence>
<dbReference type="Pfam" id="PF05922">
    <property type="entry name" value="Inhibitor_I9"/>
    <property type="match status" value="1"/>
</dbReference>
<keyword evidence="8" id="KW-0732">Signal</keyword>
<dbReference type="PANTHER" id="PTHR43806:SF11">
    <property type="entry name" value="CEREVISIN-RELATED"/>
    <property type="match status" value="1"/>
</dbReference>
<dbReference type="CDD" id="cd04077">
    <property type="entry name" value="Peptidases_S8_PCSK9_ProteinaseK_like"/>
    <property type="match status" value="1"/>
</dbReference>
<dbReference type="Gene3D" id="3.30.70.80">
    <property type="entry name" value="Peptidase S8 propeptide/proteinase inhibitor I9"/>
    <property type="match status" value="1"/>
</dbReference>
<evidence type="ECO:0000256" key="4">
    <source>
        <dbReference type="ARBA" id="ARBA00022825"/>
    </source>
</evidence>
<dbReference type="Proteomes" id="UP000016088">
    <property type="component" value="Unassembled WGS sequence"/>
</dbReference>
<evidence type="ECO:0000256" key="8">
    <source>
        <dbReference type="SAM" id="SignalP"/>
    </source>
</evidence>
<dbReference type="PRINTS" id="PR00723">
    <property type="entry name" value="SUBTILISIN"/>
</dbReference>
<evidence type="ECO:0000256" key="7">
    <source>
        <dbReference type="RuleBase" id="RU003355"/>
    </source>
</evidence>
<dbReference type="PROSITE" id="PS51892">
    <property type="entry name" value="SUBTILASE"/>
    <property type="match status" value="1"/>
</dbReference>
<gene>
    <name evidence="11" type="ORF">SOCG_00777</name>
</gene>
<keyword evidence="4 6" id="KW-0720">Serine protease</keyword>
<dbReference type="OrthoDB" id="206201at2759"/>
<dbReference type="GO" id="GO:0031638">
    <property type="term" value="P:zymogen activation"/>
    <property type="evidence" value="ECO:0007669"/>
    <property type="project" value="EnsemblFungi"/>
</dbReference>
<accession>S9RG21</accession>
<dbReference type="EMBL" id="KE503207">
    <property type="protein sequence ID" value="EPX73019.1"/>
    <property type="molecule type" value="Genomic_DNA"/>
</dbReference>
<dbReference type="GO" id="GO:0006914">
    <property type="term" value="P:autophagy"/>
    <property type="evidence" value="ECO:0007669"/>
    <property type="project" value="EnsemblFungi"/>
</dbReference>
<dbReference type="InterPro" id="IPR037045">
    <property type="entry name" value="S8pro/Inhibitor_I9_sf"/>
</dbReference>
<reference evidence="11 12" key="1">
    <citation type="journal article" date="2011" name="Science">
        <title>Comparative functional genomics of the fission yeasts.</title>
        <authorList>
            <person name="Rhind N."/>
            <person name="Chen Z."/>
            <person name="Yassour M."/>
            <person name="Thompson D.A."/>
            <person name="Haas B.J."/>
            <person name="Habib N."/>
            <person name="Wapinski I."/>
            <person name="Roy S."/>
            <person name="Lin M.F."/>
            <person name="Heiman D.I."/>
            <person name="Young S.K."/>
            <person name="Furuya K."/>
            <person name="Guo Y."/>
            <person name="Pidoux A."/>
            <person name="Chen H.M."/>
            <person name="Robbertse B."/>
            <person name="Goldberg J.M."/>
            <person name="Aoki K."/>
            <person name="Bayne E.H."/>
            <person name="Berlin A.M."/>
            <person name="Desjardins C.A."/>
            <person name="Dobbs E."/>
            <person name="Dukaj L."/>
            <person name="Fan L."/>
            <person name="FitzGerald M.G."/>
            <person name="French C."/>
            <person name="Gujja S."/>
            <person name="Hansen K."/>
            <person name="Keifenheim D."/>
            <person name="Levin J.Z."/>
            <person name="Mosher R.A."/>
            <person name="Mueller C.A."/>
            <person name="Pfiffner J."/>
            <person name="Priest M."/>
            <person name="Russ C."/>
            <person name="Smialowska A."/>
            <person name="Swoboda P."/>
            <person name="Sykes S.M."/>
            <person name="Vaughn M."/>
            <person name="Vengrova S."/>
            <person name="Yoder R."/>
            <person name="Zeng Q."/>
            <person name="Allshire R."/>
            <person name="Baulcombe D."/>
            <person name="Birren B.W."/>
            <person name="Brown W."/>
            <person name="Ekwall K."/>
            <person name="Kellis M."/>
            <person name="Leatherwood J."/>
            <person name="Levin H."/>
            <person name="Margalit H."/>
            <person name="Martienssen R."/>
            <person name="Nieduszynski C.A."/>
            <person name="Spatafora J.W."/>
            <person name="Friedman N."/>
            <person name="Dalgaard J.Z."/>
            <person name="Baumann P."/>
            <person name="Niki H."/>
            <person name="Regev A."/>
            <person name="Nusbaum C."/>
        </authorList>
    </citation>
    <scope>NUCLEOTIDE SEQUENCE [LARGE SCALE GENOMIC DNA]</scope>
    <source>
        <strain evidence="12">yFS286</strain>
    </source>
</reference>
<feature type="domain" description="Peptidase S8/S53" evidence="9">
    <location>
        <begin position="218"/>
        <end position="463"/>
    </location>
</feature>
<dbReference type="PROSITE" id="PS00136">
    <property type="entry name" value="SUBTILASE_ASP"/>
    <property type="match status" value="1"/>
</dbReference>
<dbReference type="InterPro" id="IPR010259">
    <property type="entry name" value="S8pro/Inhibitor_I9"/>
</dbReference>
<feature type="chain" id="PRO_5004555832" evidence="8">
    <location>
        <begin position="25"/>
        <end position="474"/>
    </location>
</feature>
<evidence type="ECO:0000313" key="12">
    <source>
        <dbReference type="Proteomes" id="UP000016088"/>
    </source>
</evidence>
<dbReference type="OMA" id="DSNYMFG"/>
<dbReference type="InterPro" id="IPR022398">
    <property type="entry name" value="Peptidase_S8_His-AS"/>
</dbReference>
<evidence type="ECO:0000259" key="10">
    <source>
        <dbReference type="Pfam" id="PF05922"/>
    </source>
</evidence>
<dbReference type="PROSITE" id="PS00138">
    <property type="entry name" value="SUBTILASE_SER"/>
    <property type="match status" value="1"/>
</dbReference>
<dbReference type="RefSeq" id="XP_013018651.1">
    <property type="nucleotide sequence ID" value="XM_013163197.1"/>
</dbReference>
<feature type="active site" description="Charge relay system" evidence="5 6">
    <location>
        <position position="227"/>
    </location>
</feature>
<dbReference type="GO" id="GO:0000747">
    <property type="term" value="P:conjugation with cellular fusion"/>
    <property type="evidence" value="ECO:0007669"/>
    <property type="project" value="EnsemblFungi"/>
</dbReference>
<dbReference type="GeneID" id="25029761"/>
<dbReference type="eggNOG" id="KOG1153">
    <property type="taxonomic scope" value="Eukaryota"/>
</dbReference>
<dbReference type="InterPro" id="IPR023828">
    <property type="entry name" value="Peptidase_S8_Ser-AS"/>
</dbReference>
<evidence type="ECO:0000256" key="1">
    <source>
        <dbReference type="ARBA" id="ARBA00011073"/>
    </source>
</evidence>
<dbReference type="PANTHER" id="PTHR43806">
    <property type="entry name" value="PEPTIDASE S8"/>
    <property type="match status" value="1"/>
</dbReference>